<name>A0A8H4ATZ4_GIGMA</name>
<gene>
    <name evidence="2" type="ORF">F8M41_011091</name>
</gene>
<comment type="caution">
    <text evidence="2">The sequence shown here is derived from an EMBL/GenBank/DDBJ whole genome shotgun (WGS) entry which is preliminary data.</text>
</comment>
<dbReference type="Pfam" id="PF21056">
    <property type="entry name" value="ZSWIM1-3_RNaseH-like"/>
    <property type="match status" value="1"/>
</dbReference>
<evidence type="ECO:0000313" key="3">
    <source>
        <dbReference type="Proteomes" id="UP000439903"/>
    </source>
</evidence>
<dbReference type="InterPro" id="IPR048324">
    <property type="entry name" value="ZSWIM1-3_RNaseH-like"/>
</dbReference>
<accession>A0A8H4ATZ4</accession>
<evidence type="ECO:0000259" key="1">
    <source>
        <dbReference type="Pfam" id="PF21056"/>
    </source>
</evidence>
<proteinExistence type="predicted"/>
<dbReference type="Proteomes" id="UP000439903">
    <property type="component" value="Unassembled WGS sequence"/>
</dbReference>
<feature type="domain" description="ZSWIM1/3 RNaseH-like" evidence="1">
    <location>
        <begin position="221"/>
        <end position="334"/>
    </location>
</feature>
<dbReference type="EMBL" id="WTPW01000229">
    <property type="protein sequence ID" value="KAF0532588.1"/>
    <property type="molecule type" value="Genomic_DNA"/>
</dbReference>
<evidence type="ECO:0000313" key="2">
    <source>
        <dbReference type="EMBL" id="KAF0532588.1"/>
    </source>
</evidence>
<reference evidence="2 3" key="1">
    <citation type="journal article" date="2019" name="Environ. Microbiol.">
        <title>At the nexus of three kingdoms: the genome of the mycorrhizal fungus Gigaspora margarita provides insights into plant, endobacterial and fungal interactions.</title>
        <authorList>
            <person name="Venice F."/>
            <person name="Ghignone S."/>
            <person name="Salvioli di Fossalunga A."/>
            <person name="Amselem J."/>
            <person name="Novero M."/>
            <person name="Xianan X."/>
            <person name="Sedzielewska Toro K."/>
            <person name="Morin E."/>
            <person name="Lipzen A."/>
            <person name="Grigoriev I.V."/>
            <person name="Henrissat B."/>
            <person name="Martin F.M."/>
            <person name="Bonfante P."/>
        </authorList>
    </citation>
    <scope>NUCLEOTIDE SEQUENCE [LARGE SCALE GENOMIC DNA]</scope>
    <source>
        <strain evidence="2 3">BEG34</strain>
    </source>
</reference>
<dbReference type="AlphaFoldDB" id="A0A8H4ATZ4"/>
<protein>
    <recommendedName>
        <fullName evidence="1">ZSWIM1/3 RNaseH-like domain-containing protein</fullName>
    </recommendedName>
</protein>
<keyword evidence="3" id="KW-1185">Reference proteome</keyword>
<organism evidence="2 3">
    <name type="scientific">Gigaspora margarita</name>
    <dbReference type="NCBI Taxonomy" id="4874"/>
    <lineage>
        <taxon>Eukaryota</taxon>
        <taxon>Fungi</taxon>
        <taxon>Fungi incertae sedis</taxon>
        <taxon>Mucoromycota</taxon>
        <taxon>Glomeromycotina</taxon>
        <taxon>Glomeromycetes</taxon>
        <taxon>Diversisporales</taxon>
        <taxon>Gigasporaceae</taxon>
        <taxon>Gigaspora</taxon>
    </lineage>
</organism>
<sequence>MSHNVKLNTVWCPLFSNLQCIQVPLTETLSVLDLYKFDTISPGGGKLSSCYKILPEDCINRSRLHERDMKTIMFIDEHANQLSHAIFAYVEYLECSARNGCRKGKCNWKGRISVPKDKLLNLLRKTIANRVANATPSMLVTELINNSKILDTTSNMPLNHVQPMSTQFVPNLELIQNALKYDKKLHHPSVSELEKVCSLIDDYEAEGTVISKQYGIKDTQDPKKQAVLLGIASTIMPALLTKYPDFLVIGSTSCRNSLNFSNTAFMVRSDELHDRVVATFVSDKETIPVVDLMFELFIQYSIDNGVQLNPKWLAMDKWDPYLSAAKKHFPNSQVILCDWYEDTWPDYKHDGCPMKTNMLLESYFKKDMVLHYRGRYTKSLHSNLEKIAISIRVDSGEIERFWRGEGKPPTKSKLQREKKNMNVDTQYNEIEDNRKEDFESETSNSIDECNDKQQIILCVTCRSRKFTCSCTV</sequence>